<evidence type="ECO:0000256" key="1">
    <source>
        <dbReference type="ARBA" id="ARBA00004496"/>
    </source>
</evidence>
<evidence type="ECO:0000256" key="5">
    <source>
        <dbReference type="ARBA" id="ARBA00022694"/>
    </source>
</evidence>
<evidence type="ECO:0000256" key="4">
    <source>
        <dbReference type="ARBA" id="ARBA00022490"/>
    </source>
</evidence>
<protein>
    <recommendedName>
        <fullName evidence="3">tRNA threonylcarbamoyladenosine biosynthesis protein TsaE</fullName>
    </recommendedName>
    <alternativeName>
        <fullName evidence="10">t(6)A37 threonylcarbamoyladenosine biosynthesis protein TsaE</fullName>
    </alternativeName>
</protein>
<dbReference type="GO" id="GO:0005524">
    <property type="term" value="F:ATP binding"/>
    <property type="evidence" value="ECO:0007669"/>
    <property type="project" value="UniProtKB-KW"/>
</dbReference>
<keyword evidence="7" id="KW-0547">Nucleotide-binding</keyword>
<dbReference type="InterPro" id="IPR027417">
    <property type="entry name" value="P-loop_NTPase"/>
</dbReference>
<evidence type="ECO:0000256" key="3">
    <source>
        <dbReference type="ARBA" id="ARBA00019010"/>
    </source>
</evidence>
<keyword evidence="11" id="KW-0808">Transferase</keyword>
<dbReference type="NCBIfam" id="TIGR00150">
    <property type="entry name" value="T6A_YjeE"/>
    <property type="match status" value="1"/>
</dbReference>
<organism evidence="11 12">
    <name type="scientific">Candidatus Glomeribacter gigasporarum BEG34</name>
    <dbReference type="NCBI Taxonomy" id="1070319"/>
    <lineage>
        <taxon>Bacteria</taxon>
        <taxon>Pseudomonadati</taxon>
        <taxon>Pseudomonadota</taxon>
        <taxon>Betaproteobacteria</taxon>
        <taxon>Burkholderiales</taxon>
        <taxon>Burkholderiaceae</taxon>
        <taxon>Candidatus Glomeribacter</taxon>
    </lineage>
</organism>
<reference evidence="11 12" key="1">
    <citation type="submission" date="2011-08" db="EMBL/GenBank/DDBJ databases">
        <title>The genome of the obligate endobacterium of an arbuscular mycorrhizal fungus reveals an interphylum network of nutritional interactions.</title>
        <authorList>
            <person name="Ghignone S."/>
            <person name="Salvioli A."/>
            <person name="Anca I."/>
            <person name="Lumini E."/>
            <person name="Ortu G."/>
            <person name="Petiti L."/>
            <person name="Cruveiller S."/>
            <person name="Bianciotto V."/>
            <person name="Piffanelli P."/>
            <person name="Lanfranco L."/>
            <person name="Bonfante P."/>
        </authorList>
    </citation>
    <scope>NUCLEOTIDE SEQUENCE [LARGE SCALE GENOMIC DNA]</scope>
    <source>
        <strain evidence="11 12">BEG34</strain>
    </source>
</reference>
<dbReference type="GO" id="GO:0005737">
    <property type="term" value="C:cytoplasm"/>
    <property type="evidence" value="ECO:0007669"/>
    <property type="project" value="UniProtKB-SubCell"/>
</dbReference>
<dbReference type="GO" id="GO:0016301">
    <property type="term" value="F:kinase activity"/>
    <property type="evidence" value="ECO:0007669"/>
    <property type="project" value="UniProtKB-KW"/>
</dbReference>
<keyword evidence="4" id="KW-0963">Cytoplasm</keyword>
<proteinExistence type="inferred from homology"/>
<gene>
    <name evidence="11" type="ORF">CAGGBEG34_390006</name>
</gene>
<accession>G2JB81</accession>
<evidence type="ECO:0000256" key="10">
    <source>
        <dbReference type="ARBA" id="ARBA00032441"/>
    </source>
</evidence>
<dbReference type="GO" id="GO:0046872">
    <property type="term" value="F:metal ion binding"/>
    <property type="evidence" value="ECO:0007669"/>
    <property type="project" value="UniProtKB-KW"/>
</dbReference>
<dbReference type="eggNOG" id="COG0802">
    <property type="taxonomic scope" value="Bacteria"/>
</dbReference>
<dbReference type="InterPro" id="IPR003442">
    <property type="entry name" value="T6A_TsaE"/>
</dbReference>
<sequence length="177" mass="19635">MLKRQLILPELAATERLGQCFAQAFTSLYHAGGFTGLRIYLHGELGAGKTALARAALLALGVSGRIRSPTYTLVEHYALELLSPVSNTLDTLDIYHFDLYRFTHPEEWTEAGFQEYLAARALCLIEWPERAGGLLGAPDLALMLEVEGDGRRLTADAFSRAGQRILAQCFRRFAQPH</sequence>
<dbReference type="SUPFAM" id="SSF52540">
    <property type="entry name" value="P-loop containing nucleoside triphosphate hydrolases"/>
    <property type="match status" value="1"/>
</dbReference>
<name>G2JB81_9BURK</name>
<evidence type="ECO:0000256" key="6">
    <source>
        <dbReference type="ARBA" id="ARBA00022723"/>
    </source>
</evidence>
<dbReference type="Pfam" id="PF02367">
    <property type="entry name" value="TsaE"/>
    <property type="match status" value="1"/>
</dbReference>
<evidence type="ECO:0000256" key="2">
    <source>
        <dbReference type="ARBA" id="ARBA00007599"/>
    </source>
</evidence>
<dbReference type="STRING" id="1070319.CAGGBEG34_390006"/>
<dbReference type="PANTHER" id="PTHR33540">
    <property type="entry name" value="TRNA THREONYLCARBAMOYLADENOSINE BIOSYNTHESIS PROTEIN TSAE"/>
    <property type="match status" value="1"/>
</dbReference>
<evidence type="ECO:0000256" key="9">
    <source>
        <dbReference type="ARBA" id="ARBA00022842"/>
    </source>
</evidence>
<dbReference type="AlphaFoldDB" id="G2JB81"/>
<keyword evidence="11" id="KW-0418">Kinase</keyword>
<comment type="similarity">
    <text evidence="2">Belongs to the TsaE family.</text>
</comment>
<evidence type="ECO:0000256" key="7">
    <source>
        <dbReference type="ARBA" id="ARBA00022741"/>
    </source>
</evidence>
<evidence type="ECO:0000256" key="8">
    <source>
        <dbReference type="ARBA" id="ARBA00022840"/>
    </source>
</evidence>
<dbReference type="EMBL" id="CAFB01000057">
    <property type="protein sequence ID" value="CCD30034.1"/>
    <property type="molecule type" value="Genomic_DNA"/>
</dbReference>
<dbReference type="Proteomes" id="UP000054051">
    <property type="component" value="Unassembled WGS sequence"/>
</dbReference>
<dbReference type="Gene3D" id="3.40.50.300">
    <property type="entry name" value="P-loop containing nucleotide triphosphate hydrolases"/>
    <property type="match status" value="1"/>
</dbReference>
<keyword evidence="5" id="KW-0819">tRNA processing</keyword>
<dbReference type="PANTHER" id="PTHR33540:SF2">
    <property type="entry name" value="TRNA THREONYLCARBAMOYLADENOSINE BIOSYNTHESIS PROTEIN TSAE"/>
    <property type="match status" value="1"/>
</dbReference>
<keyword evidence="6" id="KW-0479">Metal-binding</keyword>
<evidence type="ECO:0000313" key="11">
    <source>
        <dbReference type="EMBL" id="CCD30034.1"/>
    </source>
</evidence>
<comment type="subcellular location">
    <subcellularLocation>
        <location evidence="1">Cytoplasm</location>
    </subcellularLocation>
</comment>
<evidence type="ECO:0000313" key="12">
    <source>
        <dbReference type="Proteomes" id="UP000054051"/>
    </source>
</evidence>
<keyword evidence="9" id="KW-0460">Magnesium</keyword>
<keyword evidence="8" id="KW-0067">ATP-binding</keyword>
<comment type="caution">
    <text evidence="11">The sequence shown here is derived from an EMBL/GenBank/DDBJ whole genome shotgun (WGS) entry which is preliminary data.</text>
</comment>
<keyword evidence="12" id="KW-1185">Reference proteome</keyword>
<dbReference type="GO" id="GO:0002949">
    <property type="term" value="P:tRNA threonylcarbamoyladenosine modification"/>
    <property type="evidence" value="ECO:0007669"/>
    <property type="project" value="InterPro"/>
</dbReference>